<gene>
    <name evidence="7" type="ORF">CryarDRAFT_3432</name>
</gene>
<dbReference type="InterPro" id="IPR027417">
    <property type="entry name" value="P-loop_NTPase"/>
</dbReference>
<dbReference type="Pfam" id="PF03704">
    <property type="entry name" value="BTAD"/>
    <property type="match status" value="1"/>
</dbReference>
<dbReference type="RefSeq" id="WP_211247496.1">
    <property type="nucleotide sequence ID" value="NZ_KK073874.1"/>
</dbReference>
<dbReference type="HOGENOM" id="CLU_006850_5_0_11"/>
<keyword evidence="2" id="KW-0547">Nucleotide-binding</keyword>
<dbReference type="GO" id="GO:0005737">
    <property type="term" value="C:cytoplasm"/>
    <property type="evidence" value="ECO:0007669"/>
    <property type="project" value="TreeGrafter"/>
</dbReference>
<dbReference type="InterPro" id="IPR001867">
    <property type="entry name" value="OmpR/PhoB-type_DNA-bd"/>
</dbReference>
<accession>A0A010ZYL2</accession>
<dbReference type="Gene3D" id="1.25.40.10">
    <property type="entry name" value="Tetratricopeptide repeat domain"/>
    <property type="match status" value="2"/>
</dbReference>
<dbReference type="SUPFAM" id="SSF48452">
    <property type="entry name" value="TPR-like"/>
    <property type="match status" value="1"/>
</dbReference>
<dbReference type="SUPFAM" id="SSF46894">
    <property type="entry name" value="C-terminal effector domain of the bipartite response regulators"/>
    <property type="match status" value="1"/>
</dbReference>
<dbReference type="PATRIC" id="fig|927661.3.peg.3391"/>
<dbReference type="GO" id="GO:0003677">
    <property type="term" value="F:DNA binding"/>
    <property type="evidence" value="ECO:0007669"/>
    <property type="project" value="UniProtKB-UniRule"/>
</dbReference>
<feature type="DNA-binding region" description="OmpR/PhoB-type" evidence="5">
    <location>
        <begin position="1"/>
        <end position="103"/>
    </location>
</feature>
<organism evidence="7 8">
    <name type="scientific">Cryptosporangium arvum DSM 44712</name>
    <dbReference type="NCBI Taxonomy" id="927661"/>
    <lineage>
        <taxon>Bacteria</taxon>
        <taxon>Bacillati</taxon>
        <taxon>Actinomycetota</taxon>
        <taxon>Actinomycetes</taxon>
        <taxon>Cryptosporangiales</taxon>
        <taxon>Cryptosporangiaceae</taxon>
        <taxon>Cryptosporangium</taxon>
    </lineage>
</organism>
<sequence length="1021" mass="109133">MTASTRLRLHVLGPLRIVRDGHETDAGPRQQAYVLALMLTRANRPIGMGELVDLVWGDDAPATAPNVIQKHVSAVRRLLEPELRPREAGTYVQRQGTGYRFVAGPGVLDLADFRRLVSEAESAQADGRPEAAFETYLDALALWHGAAGGDFSHGPAARAIFTALDAEFVDACVAAAELGMSLVRPAEVLAPLRLAVSMAPLHEPARAALASTVAAARSTRPPPVPDRRIRSAHAVGLVGRTGELATLREVLDSAASAEGRVVVVDGEPGAGKTRLLEEAGTAAERSGALVVWGHCLDGDGTPSMWPWVEAVGALLDGLPAAPRAQWLAGELGRLVEPRGESLGSLLLPDGGGQLRLFDAVVALLASISAQRPAMLIVDDLQWADTASLTLFGHLAAHAPRGAVLVGAVRTHAPRPGAELVRVLTAAGRTPGHRHLRLAPFDSAEVIELVRREIGQTPAPGVARDIHARTAGNPFFVRELARLLAAGDSLSTDAPARTEVPSTVRAVVLDRMAGLDDDGRDLLRIAALLGRDIDLELLADAAGLDTETSRRRLGPAESLGLVGLSPEAPLSYRFSHDLVREAVSGTVTPMRAHSLHLRIADALTLAGTSDDERLAHHLWSAAPLADPARITDALLRAGSRAAAKSAFDAAEQHFWSAARTARTADRPERELAALGQLITVAGMRSMYGAPALDRLARAEELAARLGREREAADFLFTRWVVHVQGMDFDRSERLARRLLVAGETSGDPVVQAYGLHAWGLQQWSTGNVGEGYRHLARLGRSLPADLVPRAENPLRYDLRLLSAAMLGEVTALHGDVDAARALLDELEVAAGEDRYAITVWATISARTASIVGDHGWALRAAERGIAVDPEFSFAFLGTYQRLVRAWALAMRGNDPEAAAAEVRALLSDRLLDPPVSCVATWYALLAEMRLAAGAPDEAADALDRADQALETFGQRYAEGLVLLQRARLLQARGESAATVRKAARRARALSVEREAHLFAQRVDQLLTELDRPLRPSSSEDAP</sequence>
<evidence type="ECO:0000256" key="1">
    <source>
        <dbReference type="ARBA" id="ARBA00005820"/>
    </source>
</evidence>
<evidence type="ECO:0000313" key="7">
    <source>
        <dbReference type="EMBL" id="EXG82267.1"/>
    </source>
</evidence>
<dbReference type="InterPro" id="IPR036388">
    <property type="entry name" value="WH-like_DNA-bd_sf"/>
</dbReference>
<dbReference type="PANTHER" id="PTHR16305">
    <property type="entry name" value="TESTICULAR SOLUBLE ADENYLYL CYCLASE"/>
    <property type="match status" value="1"/>
</dbReference>
<reference evidence="7 8" key="1">
    <citation type="submission" date="2013-07" db="EMBL/GenBank/DDBJ databases">
        <authorList>
            <consortium name="DOE Joint Genome Institute"/>
            <person name="Eisen J."/>
            <person name="Huntemann M."/>
            <person name="Han J."/>
            <person name="Chen A."/>
            <person name="Kyrpides N."/>
            <person name="Mavromatis K."/>
            <person name="Markowitz V."/>
            <person name="Palaniappan K."/>
            <person name="Ivanova N."/>
            <person name="Schaumberg A."/>
            <person name="Pati A."/>
            <person name="Liolios K."/>
            <person name="Nordberg H.P."/>
            <person name="Cantor M.N."/>
            <person name="Hua S.X."/>
            <person name="Woyke T."/>
        </authorList>
    </citation>
    <scope>NUCLEOTIDE SEQUENCE [LARGE SCALE GENOMIC DNA]</scope>
    <source>
        <strain evidence="7 8">DSM 44712</strain>
    </source>
</reference>
<evidence type="ECO:0000256" key="4">
    <source>
        <dbReference type="ARBA" id="ARBA00023125"/>
    </source>
</evidence>
<dbReference type="SMART" id="SM00862">
    <property type="entry name" value="Trans_reg_C"/>
    <property type="match status" value="1"/>
</dbReference>
<dbReference type="GO" id="GO:0000160">
    <property type="term" value="P:phosphorelay signal transduction system"/>
    <property type="evidence" value="ECO:0007669"/>
    <property type="project" value="InterPro"/>
</dbReference>
<protein>
    <submittedName>
        <fullName evidence="7">Putative transcriptional regulator</fullName>
    </submittedName>
</protein>
<dbReference type="Gene3D" id="1.10.10.10">
    <property type="entry name" value="Winged helix-like DNA-binding domain superfamily/Winged helix DNA-binding domain"/>
    <property type="match status" value="1"/>
</dbReference>
<dbReference type="SUPFAM" id="SSF52540">
    <property type="entry name" value="P-loop containing nucleoside triphosphate hydrolases"/>
    <property type="match status" value="1"/>
</dbReference>
<dbReference type="GO" id="GO:0004016">
    <property type="term" value="F:adenylate cyclase activity"/>
    <property type="evidence" value="ECO:0007669"/>
    <property type="project" value="TreeGrafter"/>
</dbReference>
<dbReference type="AlphaFoldDB" id="A0A010ZYL2"/>
<dbReference type="InterPro" id="IPR016032">
    <property type="entry name" value="Sig_transdc_resp-reg_C-effctor"/>
</dbReference>
<name>A0A010ZYL2_9ACTN</name>
<evidence type="ECO:0000256" key="5">
    <source>
        <dbReference type="PROSITE-ProRule" id="PRU01091"/>
    </source>
</evidence>
<feature type="domain" description="OmpR/PhoB-type" evidence="6">
    <location>
        <begin position="1"/>
        <end position="103"/>
    </location>
</feature>
<evidence type="ECO:0000256" key="2">
    <source>
        <dbReference type="ARBA" id="ARBA00022741"/>
    </source>
</evidence>
<dbReference type="GO" id="GO:0005524">
    <property type="term" value="F:ATP binding"/>
    <property type="evidence" value="ECO:0007669"/>
    <property type="project" value="UniProtKB-KW"/>
</dbReference>
<evidence type="ECO:0000313" key="8">
    <source>
        <dbReference type="Proteomes" id="UP000021053"/>
    </source>
</evidence>
<keyword evidence="3" id="KW-0067">ATP-binding</keyword>
<dbReference type="InterPro" id="IPR005158">
    <property type="entry name" value="BTAD"/>
</dbReference>
<evidence type="ECO:0000259" key="6">
    <source>
        <dbReference type="PROSITE" id="PS51755"/>
    </source>
</evidence>
<dbReference type="PROSITE" id="PS51755">
    <property type="entry name" value="OMPR_PHOB"/>
    <property type="match status" value="1"/>
</dbReference>
<dbReference type="EMBL" id="JFBT01000001">
    <property type="protein sequence ID" value="EXG82267.1"/>
    <property type="molecule type" value="Genomic_DNA"/>
</dbReference>
<dbReference type="Pfam" id="PF13191">
    <property type="entry name" value="AAA_16"/>
    <property type="match status" value="1"/>
</dbReference>
<keyword evidence="4 5" id="KW-0238">DNA-binding</keyword>
<comment type="caution">
    <text evidence="7">The sequence shown here is derived from an EMBL/GenBank/DDBJ whole genome shotgun (WGS) entry which is preliminary data.</text>
</comment>
<comment type="similarity">
    <text evidence="1">Belongs to the AfsR/DnrI/RedD regulatory family.</text>
</comment>
<dbReference type="Pfam" id="PF00486">
    <property type="entry name" value="Trans_reg_C"/>
    <property type="match status" value="1"/>
</dbReference>
<dbReference type="Proteomes" id="UP000021053">
    <property type="component" value="Unassembled WGS sequence"/>
</dbReference>
<dbReference type="InterPro" id="IPR011990">
    <property type="entry name" value="TPR-like_helical_dom_sf"/>
</dbReference>
<dbReference type="InterPro" id="IPR041664">
    <property type="entry name" value="AAA_16"/>
</dbReference>
<dbReference type="GO" id="GO:0006355">
    <property type="term" value="P:regulation of DNA-templated transcription"/>
    <property type="evidence" value="ECO:0007669"/>
    <property type="project" value="InterPro"/>
</dbReference>
<keyword evidence="8" id="KW-1185">Reference proteome</keyword>
<proteinExistence type="inferred from homology"/>
<dbReference type="PANTHER" id="PTHR16305:SF35">
    <property type="entry name" value="TRANSCRIPTIONAL ACTIVATOR DOMAIN"/>
    <property type="match status" value="1"/>
</dbReference>
<dbReference type="SMART" id="SM01043">
    <property type="entry name" value="BTAD"/>
    <property type="match status" value="1"/>
</dbReference>
<evidence type="ECO:0000256" key="3">
    <source>
        <dbReference type="ARBA" id="ARBA00022840"/>
    </source>
</evidence>